<dbReference type="Proteomes" id="UP000308196">
    <property type="component" value="Chromosome"/>
</dbReference>
<name>A0A4U9VDP0_9SPHI</name>
<evidence type="ECO:0000313" key="2">
    <source>
        <dbReference type="EMBL" id="VTR43252.1"/>
    </source>
</evidence>
<evidence type="ECO:0000313" key="3">
    <source>
        <dbReference type="Proteomes" id="UP000308196"/>
    </source>
</evidence>
<dbReference type="EMBL" id="LR590484">
    <property type="protein sequence ID" value="VTR43252.1"/>
    <property type="molecule type" value="Genomic_DNA"/>
</dbReference>
<sequence>MVKHLFIGTVFLAAACSVYRQAPTLTLENNKSGKIQLDGYFYAKKDNGLYNSIVLYQNGVILEGGSLEISAGLNSVDSNFLAANNFNNSYDRKIPYIWGIYSIKENYIIIERYKVPAFGESYQTYVDKGHIINERQFIITSRKYIKTGKLEARRDTFNFRPLSTKPDSTNNFIK</sequence>
<reference evidence="1 4" key="2">
    <citation type="submission" date="2024-06" db="EMBL/GenBank/DDBJ databases">
        <title>Soil Sphingobacterium thalpophilum.</title>
        <authorList>
            <person name="Yang J."/>
            <person name="Li J."/>
        </authorList>
    </citation>
    <scope>NUCLEOTIDE SEQUENCE [LARGE SCALE GENOMIC DNA]</scope>
    <source>
        <strain evidence="1 4">22g91tb</strain>
    </source>
</reference>
<gene>
    <name evidence="1" type="ORF">ABTW24_19570</name>
    <name evidence="2" type="ORF">NCTC11429_02828</name>
</gene>
<protein>
    <recommendedName>
        <fullName evidence="5">Lipoprotein</fullName>
    </recommendedName>
</protein>
<evidence type="ECO:0000313" key="1">
    <source>
        <dbReference type="EMBL" id="MEZ0453799.1"/>
    </source>
</evidence>
<dbReference type="Proteomes" id="UP001566204">
    <property type="component" value="Unassembled WGS sequence"/>
</dbReference>
<dbReference type="EMBL" id="JBEOQB010000006">
    <property type="protein sequence ID" value="MEZ0453799.1"/>
    <property type="molecule type" value="Genomic_DNA"/>
</dbReference>
<keyword evidence="4" id="KW-1185">Reference proteome</keyword>
<dbReference type="KEGG" id="stha:NCTC11429_02828"/>
<accession>A0A4U9VDP0</accession>
<dbReference type="PROSITE" id="PS51257">
    <property type="entry name" value="PROKAR_LIPOPROTEIN"/>
    <property type="match status" value="1"/>
</dbReference>
<evidence type="ECO:0000313" key="4">
    <source>
        <dbReference type="Proteomes" id="UP001566204"/>
    </source>
</evidence>
<organism evidence="2 3">
    <name type="scientific">Sphingobacterium thalpophilum</name>
    <dbReference type="NCBI Taxonomy" id="259"/>
    <lineage>
        <taxon>Bacteria</taxon>
        <taxon>Pseudomonadati</taxon>
        <taxon>Bacteroidota</taxon>
        <taxon>Sphingobacteriia</taxon>
        <taxon>Sphingobacteriales</taxon>
        <taxon>Sphingobacteriaceae</taxon>
        <taxon>Sphingobacterium</taxon>
    </lineage>
</organism>
<evidence type="ECO:0008006" key="5">
    <source>
        <dbReference type="Google" id="ProtNLM"/>
    </source>
</evidence>
<reference evidence="2 3" key="1">
    <citation type="submission" date="2019-05" db="EMBL/GenBank/DDBJ databases">
        <authorList>
            <consortium name="Pathogen Informatics"/>
        </authorList>
    </citation>
    <scope>NUCLEOTIDE SEQUENCE [LARGE SCALE GENOMIC DNA]</scope>
    <source>
        <strain evidence="2 3">NCTC11429</strain>
    </source>
</reference>
<dbReference type="GeneID" id="78463530"/>
<proteinExistence type="predicted"/>
<dbReference type="AlphaFoldDB" id="A0A4U9VDP0"/>
<dbReference type="RefSeq" id="WP_028072194.1">
    <property type="nucleotide sequence ID" value="NZ_JBEOQA010000002.1"/>
</dbReference>